<dbReference type="SMART" id="SM00342">
    <property type="entry name" value="HTH_ARAC"/>
    <property type="match status" value="1"/>
</dbReference>
<dbReference type="PANTHER" id="PTHR46796:SF6">
    <property type="entry name" value="ARAC SUBFAMILY"/>
    <property type="match status" value="1"/>
</dbReference>
<dbReference type="GO" id="GO:0043565">
    <property type="term" value="F:sequence-specific DNA binding"/>
    <property type="evidence" value="ECO:0007669"/>
    <property type="project" value="InterPro"/>
</dbReference>
<keyword evidence="2" id="KW-0238">DNA-binding</keyword>
<protein>
    <submittedName>
        <fullName evidence="5">AraC family transcriptional regulator</fullName>
    </submittedName>
</protein>
<evidence type="ECO:0000313" key="5">
    <source>
        <dbReference type="EMBL" id="OEV39297.1"/>
    </source>
</evidence>
<sequence length="337" mass="36915">MATVFRGEELPAEERFDCWRELLERTRACDATSAHAGDFRAELRRSELGEVVLLGTSFPSVRFRRTERMVRRSDEGVLHLSFLQEGTMTLTRGAGRTETLRPGDLHLVDSSTPYDLRTFGGPTAGRAEPRVSGVGIDFPAALLPLPPHRLRGLLGRAFSARAGSAALLSEFLLGLDRQAAALGPAEAARLGTVVLDLVAAWLARELDAEGAVPDDTRQRALVEGVRAFVRRNLHDPELSPATIAAAHHVSVSHLHRVFTRQSAGETVAAWIRGQRLERARRDLADPAQRATPIHAVAARWGIPRADDFSRSFRAAYGLPPREYRHRELAAIAGQAGK</sequence>
<dbReference type="InterPro" id="IPR035418">
    <property type="entry name" value="AraC-bd_2"/>
</dbReference>
<dbReference type="Pfam" id="PF12833">
    <property type="entry name" value="HTH_18"/>
    <property type="match status" value="1"/>
</dbReference>
<evidence type="ECO:0000256" key="3">
    <source>
        <dbReference type="ARBA" id="ARBA00023163"/>
    </source>
</evidence>
<dbReference type="EMBL" id="JPRF03000001">
    <property type="protein sequence ID" value="OEV39297.1"/>
    <property type="molecule type" value="Genomic_DNA"/>
</dbReference>
<dbReference type="PROSITE" id="PS00041">
    <property type="entry name" value="HTH_ARAC_FAMILY_1"/>
    <property type="match status" value="1"/>
</dbReference>
<dbReference type="InterPro" id="IPR018062">
    <property type="entry name" value="HTH_AraC-typ_CS"/>
</dbReference>
<keyword evidence="3" id="KW-0804">Transcription</keyword>
<accession>A0A1E7NF27</accession>
<evidence type="ECO:0000259" key="4">
    <source>
        <dbReference type="PROSITE" id="PS01124"/>
    </source>
</evidence>
<organism evidence="5 6">
    <name type="scientific">Kitasatospora aureofaciens</name>
    <name type="common">Streptomyces aureofaciens</name>
    <dbReference type="NCBI Taxonomy" id="1894"/>
    <lineage>
        <taxon>Bacteria</taxon>
        <taxon>Bacillati</taxon>
        <taxon>Actinomycetota</taxon>
        <taxon>Actinomycetes</taxon>
        <taxon>Kitasatosporales</taxon>
        <taxon>Streptomycetaceae</taxon>
        <taxon>Kitasatospora</taxon>
    </lineage>
</organism>
<dbReference type="SUPFAM" id="SSF46689">
    <property type="entry name" value="Homeodomain-like"/>
    <property type="match status" value="1"/>
</dbReference>
<evidence type="ECO:0000256" key="1">
    <source>
        <dbReference type="ARBA" id="ARBA00023015"/>
    </source>
</evidence>
<dbReference type="InterPro" id="IPR050204">
    <property type="entry name" value="AraC_XylS_family_regulators"/>
</dbReference>
<reference evidence="5" key="1">
    <citation type="submission" date="2016-08" db="EMBL/GenBank/DDBJ databases">
        <title>Sequencing, Assembly and Comparative Genomics of S. aureofaciens ATCC 10762.</title>
        <authorList>
            <person name="Gradnigo J.S."/>
            <person name="Johnson N."/>
            <person name="Somerville G.A."/>
        </authorList>
    </citation>
    <scope>NUCLEOTIDE SEQUENCE [LARGE SCALE GENOMIC DNA]</scope>
    <source>
        <strain evidence="5">ATCC 10762</strain>
    </source>
</reference>
<keyword evidence="6" id="KW-1185">Reference proteome</keyword>
<evidence type="ECO:0000256" key="2">
    <source>
        <dbReference type="ARBA" id="ARBA00023125"/>
    </source>
</evidence>
<keyword evidence="1" id="KW-0805">Transcription regulation</keyword>
<comment type="caution">
    <text evidence="5">The sequence shown here is derived from an EMBL/GenBank/DDBJ whole genome shotgun (WGS) entry which is preliminary data.</text>
</comment>
<dbReference type="Gene3D" id="1.10.10.60">
    <property type="entry name" value="Homeodomain-like"/>
    <property type="match status" value="1"/>
</dbReference>
<dbReference type="PROSITE" id="PS01124">
    <property type="entry name" value="HTH_ARAC_FAMILY_2"/>
    <property type="match status" value="1"/>
</dbReference>
<evidence type="ECO:0000313" key="6">
    <source>
        <dbReference type="Proteomes" id="UP000037395"/>
    </source>
</evidence>
<dbReference type="GO" id="GO:0003700">
    <property type="term" value="F:DNA-binding transcription factor activity"/>
    <property type="evidence" value="ECO:0007669"/>
    <property type="project" value="InterPro"/>
</dbReference>
<dbReference type="PANTHER" id="PTHR46796">
    <property type="entry name" value="HTH-TYPE TRANSCRIPTIONAL ACTIVATOR RHAS-RELATED"/>
    <property type="match status" value="1"/>
</dbReference>
<dbReference type="Proteomes" id="UP000037395">
    <property type="component" value="Unassembled WGS sequence"/>
</dbReference>
<feature type="domain" description="HTH araC/xylS-type" evidence="4">
    <location>
        <begin position="223"/>
        <end position="326"/>
    </location>
</feature>
<gene>
    <name evidence="5" type="ORF">HS99_0000860</name>
</gene>
<dbReference type="InterPro" id="IPR009057">
    <property type="entry name" value="Homeodomain-like_sf"/>
</dbReference>
<dbReference type="InterPro" id="IPR018060">
    <property type="entry name" value="HTH_AraC"/>
</dbReference>
<dbReference type="AlphaFoldDB" id="A0A1E7NF27"/>
<name>A0A1E7NF27_KITAU</name>
<proteinExistence type="predicted"/>
<dbReference type="Pfam" id="PF14525">
    <property type="entry name" value="AraC_binding_2"/>
    <property type="match status" value="1"/>
</dbReference>